<dbReference type="EMBL" id="JBDJPC010000012">
    <property type="protein sequence ID" value="KAL1489037.1"/>
    <property type="molecule type" value="Genomic_DNA"/>
</dbReference>
<comment type="caution">
    <text evidence="1">The sequence shown here is derived from an EMBL/GenBank/DDBJ whole genome shotgun (WGS) entry which is preliminary data.</text>
</comment>
<sequence>MRRVLLFSNNAPSHPQLDKLNSVDENIKVLYSSHNVTAFIQPIHQGSQKTSREHTENKLFPYDRRCLEPLTQENLQNPWKKILGRVNDNEEMKKAMNEIVENSTNIDLTIATNDIYNCDKIQNSETNDSDEDEESIQIEPGNEEVFSALDKVTCWYERQEDCSLDMGRTCKPEPGIKTRRKVDAEQLKKPIEMTKKAHLP</sequence>
<name>A0ABD1E2Y1_HYPHA</name>
<keyword evidence="2" id="KW-1185">Reference proteome</keyword>
<evidence type="ECO:0000313" key="1">
    <source>
        <dbReference type="EMBL" id="KAL1489037.1"/>
    </source>
</evidence>
<protein>
    <recommendedName>
        <fullName evidence="3">DDE-1 domain-containing protein</fullName>
    </recommendedName>
</protein>
<gene>
    <name evidence="1" type="ORF">ABEB36_013982</name>
</gene>
<proteinExistence type="predicted"/>
<evidence type="ECO:0008006" key="3">
    <source>
        <dbReference type="Google" id="ProtNLM"/>
    </source>
</evidence>
<evidence type="ECO:0000313" key="2">
    <source>
        <dbReference type="Proteomes" id="UP001566132"/>
    </source>
</evidence>
<accession>A0ABD1E2Y1</accession>
<dbReference type="Proteomes" id="UP001566132">
    <property type="component" value="Unassembled WGS sequence"/>
</dbReference>
<dbReference type="AlphaFoldDB" id="A0ABD1E2Y1"/>
<organism evidence="1 2">
    <name type="scientific">Hypothenemus hampei</name>
    <name type="common">Coffee berry borer</name>
    <dbReference type="NCBI Taxonomy" id="57062"/>
    <lineage>
        <taxon>Eukaryota</taxon>
        <taxon>Metazoa</taxon>
        <taxon>Ecdysozoa</taxon>
        <taxon>Arthropoda</taxon>
        <taxon>Hexapoda</taxon>
        <taxon>Insecta</taxon>
        <taxon>Pterygota</taxon>
        <taxon>Neoptera</taxon>
        <taxon>Endopterygota</taxon>
        <taxon>Coleoptera</taxon>
        <taxon>Polyphaga</taxon>
        <taxon>Cucujiformia</taxon>
        <taxon>Curculionidae</taxon>
        <taxon>Scolytinae</taxon>
        <taxon>Hypothenemus</taxon>
    </lineage>
</organism>
<reference evidence="1 2" key="1">
    <citation type="submission" date="2024-05" db="EMBL/GenBank/DDBJ databases">
        <title>Genetic variation in Jamaican populations of the coffee berry borer (Hypothenemus hampei).</title>
        <authorList>
            <person name="Errbii M."/>
            <person name="Myrie A."/>
        </authorList>
    </citation>
    <scope>NUCLEOTIDE SEQUENCE [LARGE SCALE GENOMIC DNA]</scope>
    <source>
        <strain evidence="1">JA-Hopewell-2020-01-JO</strain>
        <tissue evidence="1">Whole body</tissue>
    </source>
</reference>